<protein>
    <recommendedName>
        <fullName evidence="4">NAD-dependent epimerase/dehydratase domain-containing protein</fullName>
    </recommendedName>
</protein>
<feature type="region of interest" description="Disordered" evidence="3">
    <location>
        <begin position="1185"/>
        <end position="1278"/>
    </location>
</feature>
<dbReference type="InterPro" id="IPR036291">
    <property type="entry name" value="NAD(P)-bd_dom_sf"/>
</dbReference>
<dbReference type="SUPFAM" id="SSF51735">
    <property type="entry name" value="NAD(P)-binding Rossmann-fold domains"/>
    <property type="match status" value="1"/>
</dbReference>
<feature type="compositionally biased region" description="Basic and acidic residues" evidence="3">
    <location>
        <begin position="528"/>
        <end position="541"/>
    </location>
</feature>
<feature type="compositionally biased region" description="Basic and acidic residues" evidence="3">
    <location>
        <begin position="906"/>
        <end position="917"/>
    </location>
</feature>
<keyword evidence="1" id="KW-0560">Oxidoreductase</keyword>
<feature type="region of interest" description="Disordered" evidence="3">
    <location>
        <begin position="517"/>
        <end position="634"/>
    </location>
</feature>
<dbReference type="EMBL" id="JAACJN010000181">
    <property type="protein sequence ID" value="KAF5364843.1"/>
    <property type="molecule type" value="Genomic_DNA"/>
</dbReference>
<evidence type="ECO:0000259" key="4">
    <source>
        <dbReference type="Pfam" id="PF01370"/>
    </source>
</evidence>
<comment type="caution">
    <text evidence="5">The sequence shown here is derived from an EMBL/GenBank/DDBJ whole genome shotgun (WGS) entry which is preliminary data.</text>
</comment>
<evidence type="ECO:0000256" key="2">
    <source>
        <dbReference type="ARBA" id="ARBA00023445"/>
    </source>
</evidence>
<feature type="compositionally biased region" description="Basic and acidic residues" evidence="3">
    <location>
        <begin position="1208"/>
        <end position="1224"/>
    </location>
</feature>
<feature type="compositionally biased region" description="Low complexity" evidence="3">
    <location>
        <begin position="1225"/>
        <end position="1248"/>
    </location>
</feature>
<feature type="compositionally biased region" description="Basic and acidic residues" evidence="3">
    <location>
        <begin position="646"/>
        <end position="661"/>
    </location>
</feature>
<accession>A0A8H5GH03</accession>
<keyword evidence="6" id="KW-1185">Reference proteome</keyword>
<feature type="region of interest" description="Disordered" evidence="3">
    <location>
        <begin position="646"/>
        <end position="680"/>
    </location>
</feature>
<evidence type="ECO:0000313" key="6">
    <source>
        <dbReference type="Proteomes" id="UP000518752"/>
    </source>
</evidence>
<name>A0A8H5GH03_9AGAR</name>
<organism evidence="5 6">
    <name type="scientific">Collybiopsis confluens</name>
    <dbReference type="NCBI Taxonomy" id="2823264"/>
    <lineage>
        <taxon>Eukaryota</taxon>
        <taxon>Fungi</taxon>
        <taxon>Dikarya</taxon>
        <taxon>Basidiomycota</taxon>
        <taxon>Agaricomycotina</taxon>
        <taxon>Agaricomycetes</taxon>
        <taxon>Agaricomycetidae</taxon>
        <taxon>Agaricales</taxon>
        <taxon>Marasmiineae</taxon>
        <taxon>Omphalotaceae</taxon>
        <taxon>Collybiopsis</taxon>
    </lineage>
</organism>
<gene>
    <name evidence="5" type="ORF">D9757_011278</name>
</gene>
<dbReference type="GO" id="GO:0016616">
    <property type="term" value="F:oxidoreductase activity, acting on the CH-OH group of donors, NAD or NADP as acceptor"/>
    <property type="evidence" value="ECO:0007669"/>
    <property type="project" value="TreeGrafter"/>
</dbReference>
<feature type="compositionally biased region" description="Polar residues" evidence="3">
    <location>
        <begin position="559"/>
        <end position="569"/>
    </location>
</feature>
<feature type="domain" description="NAD-dependent epimerase/dehydratase" evidence="4">
    <location>
        <begin position="98"/>
        <end position="340"/>
    </location>
</feature>
<reference evidence="5 6" key="1">
    <citation type="journal article" date="2020" name="ISME J.">
        <title>Uncovering the hidden diversity of litter-decomposition mechanisms in mushroom-forming fungi.</title>
        <authorList>
            <person name="Floudas D."/>
            <person name="Bentzer J."/>
            <person name="Ahren D."/>
            <person name="Johansson T."/>
            <person name="Persson P."/>
            <person name="Tunlid A."/>
        </authorList>
    </citation>
    <scope>NUCLEOTIDE SEQUENCE [LARGE SCALE GENOMIC DNA]</scope>
    <source>
        <strain evidence="5 6">CBS 406.79</strain>
    </source>
</reference>
<dbReference type="InterPro" id="IPR050425">
    <property type="entry name" value="NAD(P)_dehydrat-like"/>
</dbReference>
<feature type="region of interest" description="Disordered" evidence="3">
    <location>
        <begin position="57"/>
        <end position="81"/>
    </location>
</feature>
<feature type="compositionally biased region" description="Basic and acidic residues" evidence="3">
    <location>
        <begin position="1185"/>
        <end position="1195"/>
    </location>
</feature>
<dbReference type="InterPro" id="IPR001509">
    <property type="entry name" value="Epimerase_deHydtase"/>
</dbReference>
<dbReference type="Gene3D" id="3.40.50.720">
    <property type="entry name" value="NAD(P)-binding Rossmann-like Domain"/>
    <property type="match status" value="1"/>
</dbReference>
<evidence type="ECO:0000256" key="1">
    <source>
        <dbReference type="ARBA" id="ARBA00023002"/>
    </source>
</evidence>
<dbReference type="PANTHER" id="PTHR10366:SF564">
    <property type="entry name" value="STEROL-4-ALPHA-CARBOXYLATE 3-DEHYDROGENASE, DECARBOXYLATING"/>
    <property type="match status" value="1"/>
</dbReference>
<feature type="compositionally biased region" description="Acidic residues" evidence="3">
    <location>
        <begin position="1265"/>
        <end position="1278"/>
    </location>
</feature>
<dbReference type="PANTHER" id="PTHR10366">
    <property type="entry name" value="NAD DEPENDENT EPIMERASE/DEHYDRATASE"/>
    <property type="match status" value="1"/>
</dbReference>
<feature type="compositionally biased region" description="Basic residues" evidence="3">
    <location>
        <begin position="1196"/>
        <end position="1207"/>
    </location>
</feature>
<dbReference type="OrthoDB" id="5327923at2759"/>
<sequence>MIYKSSIIIAPQNWGLSDIVLAFTPQRKENLFGAKEGHGMVHNLNAGFQRFSRASSSTISSRTVKPRAEHVSPLDNDIDSTRPSAPTSFTFFQMRQLIFVTGGTGFIGSHVVDQLLKKGYRVRAAARSVEKQKALFPDAPNLEVVEIESITSDVSQSLKGVDAVIHMAAKVFSGGASSEDIFDAAYNGTLEIVRQSINAGIKKVVITGTFATQFELAFGTEPINEESFLPVTLEAFDSTKPPPQVYQESKTLAESKVWEFAKENPGIDFTVCTVLPPAVYGPLVANYPISNSSAHAAIGTNASLFRMITHGTGEYPALFLGHLADVRDIARAHVSALSAPPITGRNKRFIINNKTFKLKEVADLIRKERPELAHRLPKEDAVPPRQTQAPLDTRFAAEVLGLKEYIFWEETILAGIDAGVRSKPPPKGKRTPEGLVWGNSLDDFFWIRRIPGLNVMTVYSRSMIQELGENAAGVEHPAEDSNPVMLNPWPLLKLPPSPEEPDLVEREKVGKGAGSAISLENGVAANEPSKDAEVEIPKQTDEMEVNGVDDASKSGHCPQLSQSTLNNADSVEGLPEKPEDGVVSAEGDVEAEIPEQADTMDIDGTDGVSKNICSHSPQSTSNDSNPVEDSPQKLDDDTVELAGDAKAGEDKLVEESSDPKETSAVPHNSNGNGNNNHKRRASASADCMCCMKTKKAHIDNGIDKVGGKNTGPDADMKVDHNDKYQSTVKAEEGQEARIENGVSGTDIEMKVDDIAKDQIAVKTEAEALIENTTGGTGDDSSGTDIEMKVEDIDKDQNAVKAEAEARIENTTDGTGDNIGDTARMKVDNDNDQSAVNTEEAPIVNATGDVGDATEMKDHDAKDMKAEDAPIENGTGDVGAPEKDDGGGGEVLVEAEDKARVTTQTEEVSKTDDAPELHKKEVPAKNLPELPSVEVKSDIKLGEDGKEQVKEIKPAEPTINDLSLAEEKVFKNKCITDYNALCKLEEKIPECHFPDILIVNDPEKLTSIDFDYRCNNLRRHDHQMFMEKPLRYKRVWPKLVRDTEPSTRFNTDIHSSSVFDHTPTSNEVRDQSHRRIALLNLSCAPKLGTGHHSLVLKGALNLPEPLGNLSESPYVSVAAKLAFTQGSEKELIEQEGRVYSSFPDHLQESYSGYNLIPPITHPLPASACVPKFFGYYVPVDEEHEAEMRENDRLAMEKRKKAKKERKRKGLADARRKYAEMLKKAVSDAGADSTSDASSDSSSDASSDSTSDSRSRDVGMEGIEENKNEDEGEDESDDEAPAALAQLDNEKRRWGPSSPLLLVEECGSEIEPSDFSDDDRNQCLSILFRFHHANIAHNSFYTRNFLSQPGPLTKPIQERSMETPTFRLIDFGRTEIWKHKIAALLDTTGMDIRQRINISVGSWSPDNHVCTKEEHEKKLKDEEEDKQSKLQSAAARWFETLNWEMIRAFRELNISSYGS</sequence>
<dbReference type="Proteomes" id="UP000518752">
    <property type="component" value="Unassembled WGS sequence"/>
</dbReference>
<dbReference type="Pfam" id="PF01370">
    <property type="entry name" value="Epimerase"/>
    <property type="match status" value="1"/>
</dbReference>
<feature type="region of interest" description="Disordered" evidence="3">
    <location>
        <begin position="861"/>
        <end position="917"/>
    </location>
</feature>
<proteinExistence type="inferred from homology"/>
<comment type="similarity">
    <text evidence="2">Belongs to the NAD(P)-dependent epimerase/dehydratase family. Dihydroflavonol-4-reductase subfamily.</text>
</comment>
<feature type="compositionally biased region" description="Acidic residues" evidence="3">
    <location>
        <begin position="587"/>
        <end position="604"/>
    </location>
</feature>
<evidence type="ECO:0000313" key="5">
    <source>
        <dbReference type="EMBL" id="KAF5364843.1"/>
    </source>
</evidence>
<feature type="compositionally biased region" description="Polar residues" evidence="3">
    <location>
        <begin position="611"/>
        <end position="627"/>
    </location>
</feature>
<evidence type="ECO:0000256" key="3">
    <source>
        <dbReference type="SAM" id="MobiDB-lite"/>
    </source>
</evidence>